<evidence type="ECO:0000256" key="12">
    <source>
        <dbReference type="ARBA" id="ARBA00029909"/>
    </source>
</evidence>
<evidence type="ECO:0000256" key="8">
    <source>
        <dbReference type="ARBA" id="ARBA00022741"/>
    </source>
</evidence>
<evidence type="ECO:0000259" key="19">
    <source>
        <dbReference type="Pfam" id="PF03919"/>
    </source>
</evidence>
<name>A0ABR2XKV6_9PEZI</name>
<evidence type="ECO:0000256" key="17">
    <source>
        <dbReference type="SAM" id="MobiDB-lite"/>
    </source>
</evidence>
<dbReference type="Gene3D" id="2.40.50.140">
    <property type="entry name" value="Nucleic acid-binding proteins"/>
    <property type="match status" value="1"/>
</dbReference>
<evidence type="ECO:0000256" key="3">
    <source>
        <dbReference type="ARBA" id="ARBA00012475"/>
    </source>
</evidence>
<evidence type="ECO:0000256" key="2">
    <source>
        <dbReference type="ARBA" id="ARBA00010237"/>
    </source>
</evidence>
<evidence type="ECO:0000256" key="15">
    <source>
        <dbReference type="ARBA" id="ARBA00047082"/>
    </source>
</evidence>
<evidence type="ECO:0000259" key="18">
    <source>
        <dbReference type="Pfam" id="PF01331"/>
    </source>
</evidence>
<comment type="similarity">
    <text evidence="2 16">Belongs to the eukaryotic GTase family.</text>
</comment>
<evidence type="ECO:0000256" key="10">
    <source>
        <dbReference type="ARBA" id="ARBA00023134"/>
    </source>
</evidence>
<evidence type="ECO:0000256" key="7">
    <source>
        <dbReference type="ARBA" id="ARBA00022695"/>
    </source>
</evidence>
<evidence type="ECO:0000256" key="16">
    <source>
        <dbReference type="PIRNR" id="PIRNR036959"/>
    </source>
</evidence>
<evidence type="ECO:0000256" key="6">
    <source>
        <dbReference type="ARBA" id="ARBA00022679"/>
    </source>
</evidence>
<dbReference type="Pfam" id="PF01331">
    <property type="entry name" value="mRNA_cap_enzyme"/>
    <property type="match status" value="1"/>
</dbReference>
<evidence type="ECO:0000256" key="1">
    <source>
        <dbReference type="ARBA" id="ARBA00004123"/>
    </source>
</evidence>
<comment type="catalytic activity">
    <reaction evidence="14">
        <text>a 5'-end diphospho-ribonucleoside in mRNA + GTP + H(+) = a 5'-end (5'-triphosphoguanosine)-ribonucleoside in mRNA + diphosphate</text>
        <dbReference type="Rhea" id="RHEA:67012"/>
        <dbReference type="Rhea" id="RHEA-COMP:17165"/>
        <dbReference type="Rhea" id="RHEA-COMP:17166"/>
        <dbReference type="ChEBI" id="CHEBI:15378"/>
        <dbReference type="ChEBI" id="CHEBI:33019"/>
        <dbReference type="ChEBI" id="CHEBI:37565"/>
        <dbReference type="ChEBI" id="CHEBI:167616"/>
        <dbReference type="ChEBI" id="CHEBI:167617"/>
        <dbReference type="EC" id="2.7.7.50"/>
    </reaction>
    <physiologicalReaction direction="left-to-right" evidence="14">
        <dbReference type="Rhea" id="RHEA:67013"/>
    </physiologicalReaction>
</comment>
<keyword evidence="8 16" id="KW-0547">Nucleotide-binding</keyword>
<dbReference type="Pfam" id="PF03919">
    <property type="entry name" value="mRNA_cap_C"/>
    <property type="match status" value="1"/>
</dbReference>
<dbReference type="InterPro" id="IPR012340">
    <property type="entry name" value="NA-bd_OB-fold"/>
</dbReference>
<evidence type="ECO:0000256" key="11">
    <source>
        <dbReference type="ARBA" id="ARBA00023242"/>
    </source>
</evidence>
<dbReference type="PANTHER" id="PTHR10367:SF17">
    <property type="entry name" value="MRNA-CAPPING ENZYME"/>
    <property type="match status" value="1"/>
</dbReference>
<evidence type="ECO:0000313" key="21">
    <source>
        <dbReference type="Proteomes" id="UP001465668"/>
    </source>
</evidence>
<reference evidence="20 21" key="1">
    <citation type="submission" date="2024-02" db="EMBL/GenBank/DDBJ databases">
        <title>First draft genome assembly of two strains of Seiridium cardinale.</title>
        <authorList>
            <person name="Emiliani G."/>
            <person name="Scali E."/>
        </authorList>
    </citation>
    <scope>NUCLEOTIDE SEQUENCE [LARGE SCALE GENOMIC DNA]</scope>
    <source>
        <strain evidence="20 21">BM-138-000479</strain>
    </source>
</reference>
<dbReference type="PIRSF" id="PIRSF036959">
    <property type="entry name" value="mRNA_cap_alpha"/>
    <property type="match status" value="1"/>
</dbReference>
<evidence type="ECO:0000256" key="14">
    <source>
        <dbReference type="ARBA" id="ARBA00044624"/>
    </source>
</evidence>
<organism evidence="20 21">
    <name type="scientific">Seiridium cardinale</name>
    <dbReference type="NCBI Taxonomy" id="138064"/>
    <lineage>
        <taxon>Eukaryota</taxon>
        <taxon>Fungi</taxon>
        <taxon>Dikarya</taxon>
        <taxon>Ascomycota</taxon>
        <taxon>Pezizomycotina</taxon>
        <taxon>Sordariomycetes</taxon>
        <taxon>Xylariomycetidae</taxon>
        <taxon>Amphisphaeriales</taxon>
        <taxon>Sporocadaceae</taxon>
        <taxon>Seiridium</taxon>
    </lineage>
</organism>
<proteinExistence type="inferred from homology"/>
<evidence type="ECO:0000256" key="5">
    <source>
        <dbReference type="ARBA" id="ARBA00022664"/>
    </source>
</evidence>
<sequence length="427" mass="50174">MRARLRLFGESATIYIDLLSCLASRRDSPSFHPKRTPGDATMGDEPSRIQSMDRPGIKAEGDLLHSMQREVAKLLGRDSTNFPGAQPVSFSRKHLEELRKDDYYVCEKSDGIRYLLYLTDDGSGHELHYLIDRKNDYWWVKNAHFPTPQGDETFHRDTILDGELVVDTLPDGTQEPIYLVFDCLVLHGQALMSRGLQKRFGYFHSEVFQPYKKLFEKYPQEKAFQPFILGMKDHQLAYGTEMMFRKVIPSLRHGNDGLIFTCLSTEYKYGTDPHILKWKPAEENTVDFRWKFHFNTVQPDEQDLAEGFTEPYVDYDGVPRVELLVFHGGKDDYRPFDSLWMAEDEWEELKALNEPLDERIVEAYMDEQRRWRFYRFRDDKHNGNHVSVVNSVLESIESRVTQEELIEAAPEIRTNWKRREAEVKQRR</sequence>
<evidence type="ECO:0000256" key="9">
    <source>
        <dbReference type="ARBA" id="ARBA00023042"/>
    </source>
</evidence>
<dbReference type="CDD" id="cd07895">
    <property type="entry name" value="Adenylation_mRNA_capping"/>
    <property type="match status" value="1"/>
</dbReference>
<dbReference type="InterPro" id="IPR051029">
    <property type="entry name" value="mRNA_Capping_Enz/RNA_Phosphat"/>
</dbReference>
<evidence type="ECO:0000256" key="4">
    <source>
        <dbReference type="ARBA" id="ARBA00019171"/>
    </source>
</evidence>
<gene>
    <name evidence="20" type="ORF">SCAR479_08952</name>
</gene>
<keyword evidence="10 16" id="KW-0342">GTP-binding</keyword>
<dbReference type="PANTHER" id="PTHR10367">
    <property type="entry name" value="MRNA-CAPPING ENZYME"/>
    <property type="match status" value="1"/>
</dbReference>
<comment type="subunit">
    <text evidence="15">Heterodimer. The mRNA-capping enzyme is composed of two separate chains alpha and beta, respectively a mRNA guanylyltransferase and an mRNA 5'-triphosphate monophosphatase.</text>
</comment>
<feature type="region of interest" description="Disordered" evidence="17">
    <location>
        <begin position="27"/>
        <end position="53"/>
    </location>
</feature>
<accession>A0ABR2XKV6</accession>
<dbReference type="Proteomes" id="UP001465668">
    <property type="component" value="Unassembled WGS sequence"/>
</dbReference>
<dbReference type="SUPFAM" id="SSF50249">
    <property type="entry name" value="Nucleic acid-binding proteins"/>
    <property type="match status" value="1"/>
</dbReference>
<evidence type="ECO:0000313" key="20">
    <source>
        <dbReference type="EMBL" id="KAK9774347.1"/>
    </source>
</evidence>
<keyword evidence="11 16" id="KW-0539">Nucleus</keyword>
<protein>
    <recommendedName>
        <fullName evidence="4 16">mRNA-capping enzyme subunit alpha</fullName>
        <ecNumber evidence="3 16">2.7.7.50</ecNumber>
    </recommendedName>
    <alternativeName>
        <fullName evidence="12 16">GTP--RNA guanylyltransferase</fullName>
    </alternativeName>
    <alternativeName>
        <fullName evidence="13 16">mRNA guanylyltransferase</fullName>
    </alternativeName>
</protein>
<feature type="domain" description="mRNA capping enzyme C-terminal" evidence="19">
    <location>
        <begin position="283"/>
        <end position="406"/>
    </location>
</feature>
<comment type="function">
    <text evidence="16">Second step of mRNA capping. Transfer of the GMP moiety of GTP to the 5'-end of RNA via an enzyme-GMP covalent reaction intermediate.</text>
</comment>
<dbReference type="InterPro" id="IPR013846">
    <property type="entry name" value="mRNA_cap_enzyme_C"/>
</dbReference>
<dbReference type="InterPro" id="IPR001339">
    <property type="entry name" value="mRNA_cap_enzyme_adenylation"/>
</dbReference>
<keyword evidence="7 16" id="KW-0548">Nucleotidyltransferase</keyword>
<feature type="domain" description="mRNA capping enzyme adenylation" evidence="18">
    <location>
        <begin position="86"/>
        <end position="279"/>
    </location>
</feature>
<comment type="subcellular location">
    <subcellularLocation>
        <location evidence="1 16">Nucleus</location>
    </subcellularLocation>
</comment>
<dbReference type="EC" id="2.7.7.50" evidence="3 16"/>
<dbReference type="InterPro" id="IPR017075">
    <property type="entry name" value="mRNA_cap_enzyme_alpha"/>
</dbReference>
<keyword evidence="5 16" id="KW-0507">mRNA processing</keyword>
<evidence type="ECO:0000256" key="13">
    <source>
        <dbReference type="ARBA" id="ARBA00030702"/>
    </source>
</evidence>
<dbReference type="Gene3D" id="3.30.470.30">
    <property type="entry name" value="DNA ligase/mRNA capping enzyme"/>
    <property type="match status" value="1"/>
</dbReference>
<keyword evidence="21" id="KW-1185">Reference proteome</keyword>
<comment type="caution">
    <text evidence="20">The sequence shown here is derived from an EMBL/GenBank/DDBJ whole genome shotgun (WGS) entry which is preliminary data.</text>
</comment>
<keyword evidence="9 16" id="KW-0506">mRNA capping</keyword>
<dbReference type="EMBL" id="JARVKM010000042">
    <property type="protein sequence ID" value="KAK9774347.1"/>
    <property type="molecule type" value="Genomic_DNA"/>
</dbReference>
<keyword evidence="6 16" id="KW-0808">Transferase</keyword>
<dbReference type="SUPFAM" id="SSF56091">
    <property type="entry name" value="DNA ligase/mRNA capping enzyme, catalytic domain"/>
    <property type="match status" value="1"/>
</dbReference>